<comment type="caution">
    <text evidence="2">The sequence shown here is derived from an EMBL/GenBank/DDBJ whole genome shotgun (WGS) entry which is preliminary data.</text>
</comment>
<evidence type="ECO:0000259" key="1">
    <source>
        <dbReference type="Pfam" id="PF13568"/>
    </source>
</evidence>
<dbReference type="InterPro" id="IPR025665">
    <property type="entry name" value="Beta-barrel_OMP_2"/>
</dbReference>
<proteinExistence type="predicted"/>
<name>A0A4R2GPA9_9BACT</name>
<evidence type="ECO:0000313" key="2">
    <source>
        <dbReference type="EMBL" id="TCO09636.1"/>
    </source>
</evidence>
<dbReference type="EMBL" id="SLWK01000002">
    <property type="protein sequence ID" value="TCO09636.1"/>
    <property type="molecule type" value="Genomic_DNA"/>
</dbReference>
<dbReference type="Pfam" id="PF13568">
    <property type="entry name" value="OMP_b-brl_2"/>
    <property type="match status" value="1"/>
</dbReference>
<protein>
    <submittedName>
        <fullName evidence="2">Outer membrane protein with beta-barrel domain</fullName>
    </submittedName>
</protein>
<accession>A0A4R2GPA9</accession>
<keyword evidence="3" id="KW-1185">Reference proteome</keyword>
<reference evidence="2 3" key="1">
    <citation type="submission" date="2019-03" db="EMBL/GenBank/DDBJ databases">
        <title>Genomic Encyclopedia of Type Strains, Phase IV (KMG-IV): sequencing the most valuable type-strain genomes for metagenomic binning, comparative biology and taxonomic classification.</title>
        <authorList>
            <person name="Goeker M."/>
        </authorList>
    </citation>
    <scope>NUCLEOTIDE SEQUENCE [LARGE SCALE GENOMIC DNA]</scope>
    <source>
        <strain evidence="2 3">DSM 24179</strain>
    </source>
</reference>
<dbReference type="Proteomes" id="UP000295221">
    <property type="component" value="Unassembled WGS sequence"/>
</dbReference>
<feature type="domain" description="Outer membrane protein beta-barrel" evidence="1">
    <location>
        <begin position="15"/>
        <end position="211"/>
    </location>
</feature>
<dbReference type="AlphaFoldDB" id="A0A4R2GPA9"/>
<evidence type="ECO:0000313" key="3">
    <source>
        <dbReference type="Proteomes" id="UP000295221"/>
    </source>
</evidence>
<gene>
    <name evidence="2" type="ORF">EV194_10256</name>
</gene>
<organism evidence="2 3">
    <name type="scientific">Natronoflexus pectinivorans</name>
    <dbReference type="NCBI Taxonomy" id="682526"/>
    <lineage>
        <taxon>Bacteria</taxon>
        <taxon>Pseudomonadati</taxon>
        <taxon>Bacteroidota</taxon>
        <taxon>Bacteroidia</taxon>
        <taxon>Marinilabiliales</taxon>
        <taxon>Marinilabiliaceae</taxon>
        <taxon>Natronoflexus</taxon>
    </lineage>
</organism>
<sequence length="238" mass="27058">MILILGLFTIGEISAQDFKRINYQLDFGTTLTIPYKSTIEIWPEIDKHPHTDYSPNFGYFLEVMISYNLNRKYSINTGLNYNYTALGISDKIGLFENKGNLTNSYLTFPVLIKCRLSNKLPISISTGPYLSLLISANEKGTTYIDTAGFIFDDPDPLLESIEPIQKYNTDVKKNYSAIDYGISLQLDYDIKLSQRLNGVVLTRFNYGLKNVLTNDLVNNSSANDWKNYNFMIGFGVKL</sequence>